<sequence length="89" mass="9873">MVLGIMNHLKENEDVYIYLKTVRQNTRALILARLEKSVIDGEIPADTDVGKLASYFLGIIQVISFQARDGASRNELMSLIPPAMAIITP</sequence>
<dbReference type="Proteomes" id="UP000019202">
    <property type="component" value="Unassembled WGS sequence"/>
</dbReference>
<organism evidence="1 2">
    <name type="scientific">Xenorhabdus szentirmaii DSM 16338</name>
    <dbReference type="NCBI Taxonomy" id="1427518"/>
    <lineage>
        <taxon>Bacteria</taxon>
        <taxon>Pseudomonadati</taxon>
        <taxon>Pseudomonadota</taxon>
        <taxon>Gammaproteobacteria</taxon>
        <taxon>Enterobacterales</taxon>
        <taxon>Morganellaceae</taxon>
        <taxon>Xenorhabdus</taxon>
    </lineage>
</organism>
<comment type="caution">
    <text evidence="1">The sequence shown here is derived from an EMBL/GenBank/DDBJ whole genome shotgun (WGS) entry which is preliminary data.</text>
</comment>
<dbReference type="SUPFAM" id="SSF48498">
    <property type="entry name" value="Tetracyclin repressor-like, C-terminal domain"/>
    <property type="match status" value="1"/>
</dbReference>
<protein>
    <submittedName>
        <fullName evidence="1">Transcriptional regulator, TetR family</fullName>
    </submittedName>
</protein>
<dbReference type="AlphaFoldDB" id="W1J3C3"/>
<name>W1J3C3_9GAMM</name>
<evidence type="ECO:0000313" key="2">
    <source>
        <dbReference type="Proteomes" id="UP000019202"/>
    </source>
</evidence>
<reference evidence="1" key="1">
    <citation type="submission" date="2013-11" db="EMBL/GenBank/DDBJ databases">
        <title>Draft genome sequence and annotation of the entomopathogenic bacteria, Xenorhabdus cabanillasi strain JM26 and Xenorhabdus szentirmai strain DSM 16338.</title>
        <authorList>
            <person name="Gualtieri M."/>
            <person name="Ogier J.C."/>
            <person name="Pages S."/>
            <person name="Givaudan A."/>
            <person name="Gaudriault S."/>
        </authorList>
    </citation>
    <scope>NUCLEOTIDE SEQUENCE [LARGE SCALE GENOMIC DNA]</scope>
    <source>
        <strain evidence="1">DSM 16338</strain>
    </source>
</reference>
<dbReference type="InterPro" id="IPR036271">
    <property type="entry name" value="Tet_transcr_reg_TetR-rel_C_sf"/>
</dbReference>
<dbReference type="Gene3D" id="1.10.357.10">
    <property type="entry name" value="Tetracycline Repressor, domain 2"/>
    <property type="match status" value="1"/>
</dbReference>
<evidence type="ECO:0000313" key="1">
    <source>
        <dbReference type="EMBL" id="CDL83935.1"/>
    </source>
</evidence>
<proteinExistence type="predicted"/>
<gene>
    <name evidence="1" type="ORF">XSR1_390027</name>
</gene>
<accession>W1J3C3</accession>
<keyword evidence="2" id="KW-1185">Reference proteome</keyword>
<dbReference type="STRING" id="1427518.XSR1_390027"/>
<dbReference type="EMBL" id="CBXF010000098">
    <property type="protein sequence ID" value="CDL83935.1"/>
    <property type="molecule type" value="Genomic_DNA"/>
</dbReference>